<dbReference type="GO" id="GO:0016757">
    <property type="term" value="F:glycosyltransferase activity"/>
    <property type="evidence" value="ECO:0007669"/>
    <property type="project" value="UniProtKB-KW"/>
</dbReference>
<dbReference type="AlphaFoldDB" id="A0A6J4JAA8"/>
<dbReference type="EC" id="2.4.1.57" evidence="2"/>
<feature type="compositionally biased region" description="Basic residues" evidence="1">
    <location>
        <begin position="109"/>
        <end position="124"/>
    </location>
</feature>
<keyword evidence="2" id="KW-0328">Glycosyltransferase</keyword>
<feature type="region of interest" description="Disordered" evidence="1">
    <location>
        <begin position="47"/>
        <end position="374"/>
    </location>
</feature>
<feature type="compositionally biased region" description="Low complexity" evidence="1">
    <location>
        <begin position="215"/>
        <end position="228"/>
    </location>
</feature>
<feature type="compositionally biased region" description="Low complexity" evidence="1">
    <location>
        <begin position="356"/>
        <end position="374"/>
    </location>
</feature>
<keyword evidence="2" id="KW-0808">Transferase</keyword>
<reference evidence="2" key="1">
    <citation type="submission" date="2020-02" db="EMBL/GenBank/DDBJ databases">
        <authorList>
            <person name="Meier V. D."/>
        </authorList>
    </citation>
    <scope>NUCLEOTIDE SEQUENCE</scope>
    <source>
        <strain evidence="2">AVDCRST_MAG41</strain>
    </source>
</reference>
<protein>
    <submittedName>
        <fullName evidence="2">Phosphatidylinositol alpha-mannosyltransferase</fullName>
        <ecNumber evidence="2">2.4.1.57</ecNumber>
    </submittedName>
</protein>
<feature type="region of interest" description="Disordered" evidence="1">
    <location>
        <begin position="1"/>
        <end position="29"/>
    </location>
</feature>
<proteinExistence type="predicted"/>
<feature type="compositionally biased region" description="Basic and acidic residues" evidence="1">
    <location>
        <begin position="293"/>
        <end position="302"/>
    </location>
</feature>
<dbReference type="EMBL" id="CADCTP010000268">
    <property type="protein sequence ID" value="CAA9271298.1"/>
    <property type="molecule type" value="Genomic_DNA"/>
</dbReference>
<feature type="compositionally biased region" description="Basic residues" evidence="1">
    <location>
        <begin position="239"/>
        <end position="268"/>
    </location>
</feature>
<gene>
    <name evidence="2" type="ORF">AVDCRST_MAG41-2917</name>
</gene>
<evidence type="ECO:0000256" key="1">
    <source>
        <dbReference type="SAM" id="MobiDB-lite"/>
    </source>
</evidence>
<accession>A0A6J4JAA8</accession>
<organism evidence="2">
    <name type="scientific">uncultured Mycobacteriales bacterium</name>
    <dbReference type="NCBI Taxonomy" id="581187"/>
    <lineage>
        <taxon>Bacteria</taxon>
        <taxon>Bacillati</taxon>
        <taxon>Actinomycetota</taxon>
        <taxon>Actinomycetes</taxon>
        <taxon>Mycobacteriales</taxon>
        <taxon>environmental samples</taxon>
    </lineage>
</organism>
<feature type="compositionally biased region" description="Basic residues" evidence="1">
    <location>
        <begin position="72"/>
        <end position="87"/>
    </location>
</feature>
<feature type="compositionally biased region" description="Low complexity" evidence="1">
    <location>
        <begin position="89"/>
        <end position="99"/>
    </location>
</feature>
<feature type="non-terminal residue" evidence="2">
    <location>
        <position position="374"/>
    </location>
</feature>
<feature type="compositionally biased region" description="Basic residues" evidence="1">
    <location>
        <begin position="332"/>
        <end position="348"/>
    </location>
</feature>
<sequence length="374" mass="38652">EPADTRRHQRLPAAGRRHPGVRARAGPPAAARLAGRLRLDLAGVGRVRRGPAVPGHPASDVDAAAHPGGRPPGRRRGPGRGLHRGLVRRGGAARAAGAGAAQGRGGAGGRRHPRARGRLGRGPRRPAGAAPDRRRRGRADLPRRVHPQPARPRRRPRPPAGTAAAGGGHRRLPTRRGRDGDPRAAPARRPADRGLRVPPGAPQGPGHAGQGLAGGAAADARSGAAGRRPGPGPAPAAPARRRDRGRPGRRVHRRRALGRAARALRGRGRVRDAVPDPAPRAGCRGPRHRLPRSLRDRAAGDRRRLRRGAGRGAARGDRLGGAGPVGAAGRRPGGHPARRPGRRGRHGRQGPGLGGARVALGHPGRPAARPPAGL</sequence>
<feature type="compositionally biased region" description="Basic residues" evidence="1">
    <location>
        <begin position="7"/>
        <end position="21"/>
    </location>
</feature>
<name>A0A6J4JAA8_9ACTN</name>
<feature type="non-terminal residue" evidence="2">
    <location>
        <position position="1"/>
    </location>
</feature>
<evidence type="ECO:0000313" key="2">
    <source>
        <dbReference type="EMBL" id="CAA9271298.1"/>
    </source>
</evidence>